<protein>
    <submittedName>
        <fullName evidence="5">EF hand protein</fullName>
    </submittedName>
</protein>
<dbReference type="GO" id="GO:0005509">
    <property type="term" value="F:calcium ion binding"/>
    <property type="evidence" value="ECO:0007669"/>
    <property type="project" value="InterPro"/>
</dbReference>
<feature type="domain" description="EF-hand" evidence="4">
    <location>
        <begin position="353"/>
        <end position="388"/>
    </location>
</feature>
<feature type="region of interest" description="Disordered" evidence="2">
    <location>
        <begin position="424"/>
        <end position="446"/>
    </location>
</feature>
<dbReference type="InterPro" id="IPR011992">
    <property type="entry name" value="EF-hand-dom_pair"/>
</dbReference>
<evidence type="ECO:0000313" key="6">
    <source>
        <dbReference type="Proteomes" id="UP000009168"/>
    </source>
</evidence>
<evidence type="ECO:0000313" key="5">
    <source>
        <dbReference type="EMBL" id="EAR85370.1"/>
    </source>
</evidence>
<keyword evidence="3" id="KW-0812">Transmembrane</keyword>
<keyword evidence="6" id="KW-1185">Reference proteome</keyword>
<evidence type="ECO:0000256" key="2">
    <source>
        <dbReference type="SAM" id="MobiDB-lite"/>
    </source>
</evidence>
<dbReference type="Gene3D" id="1.10.238.10">
    <property type="entry name" value="EF-hand"/>
    <property type="match status" value="3"/>
</dbReference>
<dbReference type="InterPro" id="IPR002048">
    <property type="entry name" value="EF_hand_dom"/>
</dbReference>
<evidence type="ECO:0000256" key="1">
    <source>
        <dbReference type="ARBA" id="ARBA00022837"/>
    </source>
</evidence>
<dbReference type="InParanoid" id="I7MGP3"/>
<feature type="domain" description="EF-hand" evidence="4">
    <location>
        <begin position="115"/>
        <end position="150"/>
    </location>
</feature>
<feature type="transmembrane region" description="Helical" evidence="3">
    <location>
        <begin position="30"/>
        <end position="51"/>
    </location>
</feature>
<dbReference type="Proteomes" id="UP000009168">
    <property type="component" value="Unassembled WGS sequence"/>
</dbReference>
<dbReference type="RefSeq" id="XP_001033033.1">
    <property type="nucleotide sequence ID" value="XM_001033033.3"/>
</dbReference>
<dbReference type="KEGG" id="tet:TTHERM_00471470"/>
<dbReference type="HOGENOM" id="CLU_482784_0_0_1"/>
<reference evidence="6" key="1">
    <citation type="journal article" date="2006" name="PLoS Biol.">
        <title>Macronuclear genome sequence of the ciliate Tetrahymena thermophila, a model eukaryote.</title>
        <authorList>
            <person name="Eisen J.A."/>
            <person name="Coyne R.S."/>
            <person name="Wu M."/>
            <person name="Wu D."/>
            <person name="Thiagarajan M."/>
            <person name="Wortman J.R."/>
            <person name="Badger J.H."/>
            <person name="Ren Q."/>
            <person name="Amedeo P."/>
            <person name="Jones K.M."/>
            <person name="Tallon L.J."/>
            <person name="Delcher A.L."/>
            <person name="Salzberg S.L."/>
            <person name="Silva J.C."/>
            <person name="Haas B.J."/>
            <person name="Majoros W.H."/>
            <person name="Farzad M."/>
            <person name="Carlton J.M."/>
            <person name="Smith R.K. Jr."/>
            <person name="Garg J."/>
            <person name="Pearlman R.E."/>
            <person name="Karrer K.M."/>
            <person name="Sun L."/>
            <person name="Manning G."/>
            <person name="Elde N.C."/>
            <person name="Turkewitz A.P."/>
            <person name="Asai D.J."/>
            <person name="Wilkes D.E."/>
            <person name="Wang Y."/>
            <person name="Cai H."/>
            <person name="Collins K."/>
            <person name="Stewart B.A."/>
            <person name="Lee S.R."/>
            <person name="Wilamowska K."/>
            <person name="Weinberg Z."/>
            <person name="Ruzzo W.L."/>
            <person name="Wloga D."/>
            <person name="Gaertig J."/>
            <person name="Frankel J."/>
            <person name="Tsao C.-C."/>
            <person name="Gorovsky M.A."/>
            <person name="Keeling P.J."/>
            <person name="Waller R.F."/>
            <person name="Patron N.J."/>
            <person name="Cherry J.M."/>
            <person name="Stover N.A."/>
            <person name="Krieger C.J."/>
            <person name="del Toro C."/>
            <person name="Ryder H.F."/>
            <person name="Williamson S.C."/>
            <person name="Barbeau R.A."/>
            <person name="Hamilton E.P."/>
            <person name="Orias E."/>
        </authorList>
    </citation>
    <scope>NUCLEOTIDE SEQUENCE [LARGE SCALE GENOMIC DNA]</scope>
    <source>
        <strain evidence="6">SB210</strain>
    </source>
</reference>
<dbReference type="PROSITE" id="PS00018">
    <property type="entry name" value="EF_HAND_1"/>
    <property type="match status" value="4"/>
</dbReference>
<dbReference type="SMART" id="SM00054">
    <property type="entry name" value="EFh"/>
    <property type="match status" value="4"/>
</dbReference>
<name>I7MGP3_TETTS</name>
<keyword evidence="1" id="KW-0106">Calcium</keyword>
<dbReference type="OrthoDB" id="10646921at2759"/>
<dbReference type="InterPro" id="IPR018247">
    <property type="entry name" value="EF_Hand_1_Ca_BS"/>
</dbReference>
<sequence>MISNTSFDIQMSQAQAQNAQSFKKRIANTATGVAAIAVVTCITILIVTAGASTNNNNPELSIADPSQNLREEIFIDNRQFKQFIALSKKSVINFENISDHIYSLFQQDKVQVERITNLFVKFVFDLIDSNDNDVIDRNEWNAFFTALYPLDKDFFAAWFDQVNNKAPFKIDAFKKFVFNQESKAMDKPPQLKTNPKVVLNNFAKLVIKDNNNYKKTYTFIFNIYDVNGDKVVQKDEYIKLLVSMGEPKAKAQGEADKLFKFIQENKIGTADQIKFENWAKFAESIKPSLIDMLNKNTSFLLKEQLKQQQFVAVLGQSQDIYHNTISMIQEQIDLQVSGNSALTSEQQKILDHLLNTIAQFEFDIVDSNGDKVITRQEYVHFIDTLFKKQADRQHFYKEFDQINKGQQVTYAQYLKHVKDSVAQSMKDDNNEGDDDDSDFQYQPHEPSKKIGQRLGLYLIENDRNFELTYKFIFNLFDVNQDKVVSVSEINGIFKAFNPNQAELEKQKAQVQQFFNGLKQAGVGDGNQVTLDQWAQLAKKVRPELLKQIKQAQFFLQFIASFELKY</sequence>
<dbReference type="SUPFAM" id="SSF47473">
    <property type="entry name" value="EF-hand"/>
    <property type="match status" value="3"/>
</dbReference>
<proteinExistence type="predicted"/>
<feature type="domain" description="EF-hand" evidence="4">
    <location>
        <begin position="464"/>
        <end position="499"/>
    </location>
</feature>
<dbReference type="eggNOG" id="ENOG502R2SW">
    <property type="taxonomic scope" value="Eukaryota"/>
</dbReference>
<dbReference type="AlphaFoldDB" id="I7MGP3"/>
<dbReference type="EMBL" id="GG662622">
    <property type="protein sequence ID" value="EAR85370.1"/>
    <property type="molecule type" value="Genomic_DNA"/>
</dbReference>
<gene>
    <name evidence="5" type="ORF">TTHERM_00471470</name>
</gene>
<dbReference type="GeneID" id="7830066"/>
<feature type="domain" description="EF-hand" evidence="4">
    <location>
        <begin position="212"/>
        <end position="247"/>
    </location>
</feature>
<keyword evidence="3" id="KW-0472">Membrane</keyword>
<dbReference type="PROSITE" id="PS50222">
    <property type="entry name" value="EF_HAND_2"/>
    <property type="match status" value="4"/>
</dbReference>
<keyword evidence="3" id="KW-1133">Transmembrane helix</keyword>
<evidence type="ECO:0000256" key="3">
    <source>
        <dbReference type="SAM" id="Phobius"/>
    </source>
</evidence>
<organism evidence="5 6">
    <name type="scientific">Tetrahymena thermophila (strain SB210)</name>
    <dbReference type="NCBI Taxonomy" id="312017"/>
    <lineage>
        <taxon>Eukaryota</taxon>
        <taxon>Sar</taxon>
        <taxon>Alveolata</taxon>
        <taxon>Ciliophora</taxon>
        <taxon>Intramacronucleata</taxon>
        <taxon>Oligohymenophorea</taxon>
        <taxon>Hymenostomatida</taxon>
        <taxon>Tetrahymenina</taxon>
        <taxon>Tetrahymenidae</taxon>
        <taxon>Tetrahymena</taxon>
    </lineage>
</organism>
<accession>I7MGP3</accession>
<evidence type="ECO:0000259" key="4">
    <source>
        <dbReference type="PROSITE" id="PS50222"/>
    </source>
</evidence>